<accession>A0ACB8E4I6</accession>
<gene>
    <name evidence="1" type="ORF">HPB49_024932</name>
</gene>
<comment type="caution">
    <text evidence="1">The sequence shown here is derived from an EMBL/GenBank/DDBJ whole genome shotgun (WGS) entry which is preliminary data.</text>
</comment>
<protein>
    <submittedName>
        <fullName evidence="1">Uncharacterized protein</fullName>
    </submittedName>
</protein>
<organism evidence="1 2">
    <name type="scientific">Dermacentor silvarum</name>
    <name type="common">Tick</name>
    <dbReference type="NCBI Taxonomy" id="543639"/>
    <lineage>
        <taxon>Eukaryota</taxon>
        <taxon>Metazoa</taxon>
        <taxon>Ecdysozoa</taxon>
        <taxon>Arthropoda</taxon>
        <taxon>Chelicerata</taxon>
        <taxon>Arachnida</taxon>
        <taxon>Acari</taxon>
        <taxon>Parasitiformes</taxon>
        <taxon>Ixodida</taxon>
        <taxon>Ixodoidea</taxon>
        <taxon>Ixodidae</taxon>
        <taxon>Rhipicephalinae</taxon>
        <taxon>Dermacentor</taxon>
    </lineage>
</organism>
<keyword evidence="2" id="KW-1185">Reference proteome</keyword>
<sequence length="149" mass="16461">MKAFLVCALLATIVAVSLAHHLELCNKKDEQLKNELQCIGLHISAGANQSFDKALKTLSCQDWSCVIRKLCVGNNLEAAMANHFTANQSFDKALRTLSCQDWSCVIRKLCVGNNLESAMANHFTKPQITEIHRAATSCDPEAGHHDHHH</sequence>
<dbReference type="Proteomes" id="UP000821865">
    <property type="component" value="Chromosome 1"/>
</dbReference>
<dbReference type="EMBL" id="CM023470">
    <property type="protein sequence ID" value="KAH7981511.1"/>
    <property type="molecule type" value="Genomic_DNA"/>
</dbReference>
<reference evidence="1" key="1">
    <citation type="submission" date="2020-05" db="EMBL/GenBank/DDBJ databases">
        <title>Large-scale comparative analyses of tick genomes elucidate their genetic diversity and vector capacities.</title>
        <authorList>
            <person name="Jia N."/>
            <person name="Wang J."/>
            <person name="Shi W."/>
            <person name="Du L."/>
            <person name="Sun Y."/>
            <person name="Zhan W."/>
            <person name="Jiang J."/>
            <person name="Wang Q."/>
            <person name="Zhang B."/>
            <person name="Ji P."/>
            <person name="Sakyi L.B."/>
            <person name="Cui X."/>
            <person name="Yuan T."/>
            <person name="Jiang B."/>
            <person name="Yang W."/>
            <person name="Lam T.T.-Y."/>
            <person name="Chang Q."/>
            <person name="Ding S."/>
            <person name="Wang X."/>
            <person name="Zhu J."/>
            <person name="Ruan X."/>
            <person name="Zhao L."/>
            <person name="Wei J."/>
            <person name="Que T."/>
            <person name="Du C."/>
            <person name="Cheng J."/>
            <person name="Dai P."/>
            <person name="Han X."/>
            <person name="Huang E."/>
            <person name="Gao Y."/>
            <person name="Liu J."/>
            <person name="Shao H."/>
            <person name="Ye R."/>
            <person name="Li L."/>
            <person name="Wei W."/>
            <person name="Wang X."/>
            <person name="Wang C."/>
            <person name="Yang T."/>
            <person name="Huo Q."/>
            <person name="Li W."/>
            <person name="Guo W."/>
            <person name="Chen H."/>
            <person name="Zhou L."/>
            <person name="Ni X."/>
            <person name="Tian J."/>
            <person name="Zhou Y."/>
            <person name="Sheng Y."/>
            <person name="Liu T."/>
            <person name="Pan Y."/>
            <person name="Xia L."/>
            <person name="Li J."/>
            <person name="Zhao F."/>
            <person name="Cao W."/>
        </authorList>
    </citation>
    <scope>NUCLEOTIDE SEQUENCE</scope>
    <source>
        <strain evidence="1">Dsil-2018</strain>
    </source>
</reference>
<evidence type="ECO:0000313" key="2">
    <source>
        <dbReference type="Proteomes" id="UP000821865"/>
    </source>
</evidence>
<proteinExistence type="predicted"/>
<name>A0ACB8E4I6_DERSI</name>
<evidence type="ECO:0000313" key="1">
    <source>
        <dbReference type="EMBL" id="KAH7981511.1"/>
    </source>
</evidence>